<organism evidence="1 2">
    <name type="scientific">Streptomyces nymphaeiformis</name>
    <dbReference type="NCBI Taxonomy" id="2663842"/>
    <lineage>
        <taxon>Bacteria</taxon>
        <taxon>Bacillati</taxon>
        <taxon>Actinomycetota</taxon>
        <taxon>Actinomycetes</taxon>
        <taxon>Kitasatosporales</taxon>
        <taxon>Streptomycetaceae</taxon>
        <taxon>Streptomyces</taxon>
    </lineage>
</organism>
<gene>
    <name evidence="1" type="ORF">GGE06_001936</name>
</gene>
<name>A0A7W7TXF4_9ACTN</name>
<evidence type="ECO:0000313" key="1">
    <source>
        <dbReference type="EMBL" id="MBB4981028.1"/>
    </source>
</evidence>
<dbReference type="AlphaFoldDB" id="A0A7W7TXF4"/>
<keyword evidence="2" id="KW-1185">Reference proteome</keyword>
<proteinExistence type="predicted"/>
<protein>
    <submittedName>
        <fullName evidence="1">Uncharacterized protein</fullName>
    </submittedName>
</protein>
<dbReference type="EMBL" id="JACHJY010000002">
    <property type="protein sequence ID" value="MBB4981028.1"/>
    <property type="molecule type" value="Genomic_DNA"/>
</dbReference>
<dbReference type="Proteomes" id="UP000582643">
    <property type="component" value="Unassembled WGS sequence"/>
</dbReference>
<evidence type="ECO:0000313" key="2">
    <source>
        <dbReference type="Proteomes" id="UP000582643"/>
    </source>
</evidence>
<sequence length="31" mass="3453">MAMPFMLYQLFVGFCRAVVVPRRGGMPLPAP</sequence>
<comment type="caution">
    <text evidence="1">The sequence shown here is derived from an EMBL/GenBank/DDBJ whole genome shotgun (WGS) entry which is preliminary data.</text>
</comment>
<accession>A0A7W7TXF4</accession>
<reference evidence="1 2" key="1">
    <citation type="submission" date="2020-08" db="EMBL/GenBank/DDBJ databases">
        <title>Genomic Encyclopedia of Type Strains, Phase III (KMG-III): the genomes of soil and plant-associated and newly described type strains.</title>
        <authorList>
            <person name="Whitman W."/>
        </authorList>
    </citation>
    <scope>NUCLEOTIDE SEQUENCE [LARGE SCALE GENOMIC DNA]</scope>
    <source>
        <strain evidence="1 2">SFB5A</strain>
    </source>
</reference>